<dbReference type="InterPro" id="IPR018490">
    <property type="entry name" value="cNMP-bd_dom_sf"/>
</dbReference>
<evidence type="ECO:0000259" key="1">
    <source>
        <dbReference type="PROSITE" id="PS50042"/>
    </source>
</evidence>
<dbReference type="Pfam" id="PF00027">
    <property type="entry name" value="cNMP_binding"/>
    <property type="match status" value="1"/>
</dbReference>
<accession>A0AA42CLF6</accession>
<dbReference type="Proteomes" id="UP001165667">
    <property type="component" value="Unassembled WGS sequence"/>
</dbReference>
<dbReference type="AlphaFoldDB" id="A0AA42CLF6"/>
<gene>
    <name evidence="2" type="ORF">M8523_04370</name>
</gene>
<dbReference type="RefSeq" id="WP_282583616.1">
    <property type="nucleotide sequence ID" value="NZ_JAMOIM010000002.1"/>
</dbReference>
<comment type="caution">
    <text evidence="2">The sequence shown here is derived from an EMBL/GenBank/DDBJ whole genome shotgun (WGS) entry which is preliminary data.</text>
</comment>
<evidence type="ECO:0000313" key="2">
    <source>
        <dbReference type="EMBL" id="MCW6507250.1"/>
    </source>
</evidence>
<dbReference type="SMART" id="SM00100">
    <property type="entry name" value="cNMP"/>
    <property type="match status" value="1"/>
</dbReference>
<dbReference type="CDD" id="cd00038">
    <property type="entry name" value="CAP_ED"/>
    <property type="match status" value="1"/>
</dbReference>
<reference evidence="2" key="1">
    <citation type="submission" date="2022-05" db="EMBL/GenBank/DDBJ databases">
        <authorList>
            <person name="Pankratov T."/>
        </authorList>
    </citation>
    <scope>NUCLEOTIDE SEQUENCE</scope>
    <source>
        <strain evidence="2">BP6-180914</strain>
    </source>
</reference>
<organism evidence="2 3">
    <name type="scientific">Lichenifustis flavocetrariae</name>
    <dbReference type="NCBI Taxonomy" id="2949735"/>
    <lineage>
        <taxon>Bacteria</taxon>
        <taxon>Pseudomonadati</taxon>
        <taxon>Pseudomonadota</taxon>
        <taxon>Alphaproteobacteria</taxon>
        <taxon>Hyphomicrobiales</taxon>
        <taxon>Lichenihabitantaceae</taxon>
        <taxon>Lichenifustis</taxon>
    </lineage>
</organism>
<dbReference type="InterPro" id="IPR000595">
    <property type="entry name" value="cNMP-bd_dom"/>
</dbReference>
<dbReference type="EMBL" id="JAMOIM010000002">
    <property type="protein sequence ID" value="MCW6507250.1"/>
    <property type="molecule type" value="Genomic_DNA"/>
</dbReference>
<feature type="domain" description="Cyclic nucleotide-binding" evidence="1">
    <location>
        <begin position="15"/>
        <end position="130"/>
    </location>
</feature>
<dbReference type="SUPFAM" id="SSF51206">
    <property type="entry name" value="cAMP-binding domain-like"/>
    <property type="match status" value="1"/>
</dbReference>
<dbReference type="InterPro" id="IPR014710">
    <property type="entry name" value="RmlC-like_jellyroll"/>
</dbReference>
<sequence length="142" mass="15442">MALGQDIERLAQIPLLRVMEPDALRLLAFAGETRIVLADTALFQQGEKSNGGYLVLSGSFLLHDRDGQGPRFGPGTLLGEAALLRETVHERSAVAEETSTVFKVPRTTMLRVLEEHPVSAQRLLGFLAQRLNRALVLPAGDA</sequence>
<proteinExistence type="predicted"/>
<protein>
    <submittedName>
        <fullName evidence="2">Cyclic nucleotide-binding domain-containing protein</fullName>
    </submittedName>
</protein>
<name>A0AA42CLF6_9HYPH</name>
<dbReference type="Gene3D" id="2.60.120.10">
    <property type="entry name" value="Jelly Rolls"/>
    <property type="match status" value="1"/>
</dbReference>
<dbReference type="PROSITE" id="PS50042">
    <property type="entry name" value="CNMP_BINDING_3"/>
    <property type="match status" value="1"/>
</dbReference>
<evidence type="ECO:0000313" key="3">
    <source>
        <dbReference type="Proteomes" id="UP001165667"/>
    </source>
</evidence>
<keyword evidence="3" id="KW-1185">Reference proteome</keyword>